<dbReference type="RefSeq" id="YP_009030981.1">
    <property type="nucleotide sequence ID" value="NC_024134.1"/>
</dbReference>
<dbReference type="Proteomes" id="UP000026907">
    <property type="component" value="Segment"/>
</dbReference>
<evidence type="ECO:0000313" key="2">
    <source>
        <dbReference type="Proteomes" id="UP000026907"/>
    </source>
</evidence>
<dbReference type="EMBL" id="KJ190158">
    <property type="protein sequence ID" value="AHN83660.1"/>
    <property type="molecule type" value="Genomic_DNA"/>
</dbReference>
<proteinExistence type="predicted"/>
<name>A0A023MHA6_9CAUD</name>
<sequence>MKDGDKLLYLKVPLEILSMSKVLNDTTGEVVVLDLYDKIVYCYLHNWYKLGGNSRFTPSTRKIAADVGIKKTKAAACVKTLECAGVVEISTQGRGKRCTFSKVLPPEEVIRMSTTG</sequence>
<protein>
    <submittedName>
        <fullName evidence="1">Putative transcriptional regulator</fullName>
    </submittedName>
</protein>
<dbReference type="GeneID" id="19486797"/>
<keyword evidence="2" id="KW-1185">Reference proteome</keyword>
<dbReference type="KEGG" id="vg:19486797"/>
<reference evidence="1 2" key="1">
    <citation type="journal article" date="2014" name="Genome Announc.">
        <title>Complete Genome Sequences of Two Escherichia coli O157:H7 Phages Effective in Limiting Contamination of Food Products.</title>
        <authorList>
            <person name="Hong Y."/>
            <person name="Pan Y."/>
            <person name="Harman N.J."/>
            <person name="Ebner P.D."/>
        </authorList>
    </citation>
    <scope>NUCLEOTIDE SEQUENCE [LARGE SCALE GENOMIC DNA]</scope>
</reference>
<organism evidence="1 2">
    <name type="scientific">Escherichia phage FFH2</name>
    <dbReference type="NCBI Taxonomy" id="1446490"/>
    <lineage>
        <taxon>Viruses</taxon>
        <taxon>Duplodnaviria</taxon>
        <taxon>Heunggongvirae</taxon>
        <taxon>Uroviricota</taxon>
        <taxon>Caudoviricetes</taxon>
        <taxon>Vequintavirinae</taxon>
        <taxon>Vequintavirus</taxon>
        <taxon>Vequintavirus PDX</taxon>
        <taxon>Vequintavirus FFH2</taxon>
    </lineage>
</organism>
<accession>A0A023MHA6</accession>
<evidence type="ECO:0000313" key="1">
    <source>
        <dbReference type="EMBL" id="AHN83660.1"/>
    </source>
</evidence>